<sequence length="292" mass="33039">MRDRAPIRHVDYFWWSLWIFVGAFVLQNVLGVWLGAGGFLFDWFALSIMGITQGKVWTLFTYSLMHADMMHFFFNMLVFFFIGRWLSRQLEPKKFLHLIIASAFLGSLVWLVVHAIFGGGAVIGMSAITVGMTIAACLLWPGETITLLLFFLIPVNIRARVLMWVVVGLQAAGFLFIELPQLMGRTLVMNDPGSSFSAHLGGALAGYLFYRLLQRPTPLFESVTKKVSVEAPKWTKKRTPATSGKFKVNLSSRNEFSREVDRILDKINREGFQSLSPEEHKILDEAGDVLKK</sequence>
<feature type="transmembrane region" description="Helical" evidence="8">
    <location>
        <begin position="196"/>
        <end position="213"/>
    </location>
</feature>
<dbReference type="InterPro" id="IPR022764">
    <property type="entry name" value="Peptidase_S54_rhomboid_dom"/>
</dbReference>
<dbReference type="Gene3D" id="1.20.1540.10">
    <property type="entry name" value="Rhomboid-like"/>
    <property type="match status" value="1"/>
</dbReference>
<feature type="domain" description="DUF6576" evidence="10">
    <location>
        <begin position="252"/>
        <end position="285"/>
    </location>
</feature>
<dbReference type="PANTHER" id="PTHR43066:SF1">
    <property type="entry name" value="RHOMBOID PROTEIN 2"/>
    <property type="match status" value="1"/>
</dbReference>
<dbReference type="InterPro" id="IPR046483">
    <property type="entry name" value="DUF6576"/>
</dbReference>
<evidence type="ECO:0000313" key="12">
    <source>
        <dbReference type="Proteomes" id="UP000642829"/>
    </source>
</evidence>
<dbReference type="GO" id="GO:0016020">
    <property type="term" value="C:membrane"/>
    <property type="evidence" value="ECO:0007669"/>
    <property type="project" value="UniProtKB-SubCell"/>
</dbReference>
<dbReference type="EMBL" id="BMXG01000029">
    <property type="protein sequence ID" value="GHC12634.1"/>
    <property type="molecule type" value="Genomic_DNA"/>
</dbReference>
<feature type="transmembrane region" description="Helical" evidence="8">
    <location>
        <begin position="56"/>
        <end position="83"/>
    </location>
</feature>
<evidence type="ECO:0000256" key="5">
    <source>
        <dbReference type="ARBA" id="ARBA00022801"/>
    </source>
</evidence>
<keyword evidence="7 8" id="KW-0472">Membrane</keyword>
<gene>
    <name evidence="11" type="ORF">GCM10007047_32510</name>
</gene>
<organism evidence="11 12">
    <name type="scientific">Cerasicoccus arenae</name>
    <dbReference type="NCBI Taxonomy" id="424488"/>
    <lineage>
        <taxon>Bacteria</taxon>
        <taxon>Pseudomonadati</taxon>
        <taxon>Verrucomicrobiota</taxon>
        <taxon>Opitutia</taxon>
        <taxon>Puniceicoccales</taxon>
        <taxon>Cerasicoccaceae</taxon>
        <taxon>Cerasicoccus</taxon>
    </lineage>
</organism>
<evidence type="ECO:0000256" key="3">
    <source>
        <dbReference type="ARBA" id="ARBA00022670"/>
    </source>
</evidence>
<evidence type="ECO:0000259" key="10">
    <source>
        <dbReference type="Pfam" id="PF20216"/>
    </source>
</evidence>
<dbReference type="InterPro" id="IPR035952">
    <property type="entry name" value="Rhomboid-like_sf"/>
</dbReference>
<comment type="subcellular location">
    <subcellularLocation>
        <location evidence="1">Membrane</location>
        <topology evidence="1">Multi-pass membrane protein</topology>
    </subcellularLocation>
</comment>
<dbReference type="GO" id="GO:0004252">
    <property type="term" value="F:serine-type endopeptidase activity"/>
    <property type="evidence" value="ECO:0007669"/>
    <property type="project" value="InterPro"/>
</dbReference>
<dbReference type="SUPFAM" id="SSF144091">
    <property type="entry name" value="Rhomboid-like"/>
    <property type="match status" value="1"/>
</dbReference>
<evidence type="ECO:0000256" key="1">
    <source>
        <dbReference type="ARBA" id="ARBA00004141"/>
    </source>
</evidence>
<dbReference type="RefSeq" id="WP_234043870.1">
    <property type="nucleotide sequence ID" value="NZ_JAENIH010000068.1"/>
</dbReference>
<keyword evidence="4 8" id="KW-0812">Transmembrane</keyword>
<comment type="similarity">
    <text evidence="2">Belongs to the peptidase S54 family.</text>
</comment>
<dbReference type="PANTHER" id="PTHR43066">
    <property type="entry name" value="RHOMBOID-RELATED PROTEIN"/>
    <property type="match status" value="1"/>
</dbReference>
<comment type="caution">
    <text evidence="11">The sequence shown here is derived from an EMBL/GenBank/DDBJ whole genome shotgun (WGS) entry which is preliminary data.</text>
</comment>
<reference evidence="11" key="1">
    <citation type="journal article" date="2014" name="Int. J. Syst. Evol. Microbiol.">
        <title>Complete genome sequence of Corynebacterium casei LMG S-19264T (=DSM 44701T), isolated from a smear-ripened cheese.</title>
        <authorList>
            <consortium name="US DOE Joint Genome Institute (JGI-PGF)"/>
            <person name="Walter F."/>
            <person name="Albersmeier A."/>
            <person name="Kalinowski J."/>
            <person name="Ruckert C."/>
        </authorList>
    </citation>
    <scope>NUCLEOTIDE SEQUENCE</scope>
    <source>
        <strain evidence="11">KCTC 12870</strain>
    </source>
</reference>
<evidence type="ECO:0000256" key="7">
    <source>
        <dbReference type="ARBA" id="ARBA00023136"/>
    </source>
</evidence>
<accession>A0A8J3GGB8</accession>
<feature type="domain" description="Peptidase S54 rhomboid" evidence="9">
    <location>
        <begin position="54"/>
        <end position="213"/>
    </location>
</feature>
<evidence type="ECO:0000256" key="8">
    <source>
        <dbReference type="SAM" id="Phobius"/>
    </source>
</evidence>
<keyword evidence="12" id="KW-1185">Reference proteome</keyword>
<evidence type="ECO:0000259" key="9">
    <source>
        <dbReference type="Pfam" id="PF01694"/>
    </source>
</evidence>
<keyword evidence="5" id="KW-0378">Hydrolase</keyword>
<feature type="transmembrane region" description="Helical" evidence="8">
    <location>
        <begin position="123"/>
        <end position="152"/>
    </location>
</feature>
<evidence type="ECO:0000313" key="11">
    <source>
        <dbReference type="EMBL" id="GHC12634.1"/>
    </source>
</evidence>
<proteinExistence type="inferred from homology"/>
<keyword evidence="3 11" id="KW-0645">Protease</keyword>
<name>A0A8J3GGB8_9BACT</name>
<protein>
    <submittedName>
        <fullName evidence="11">Rhomboid family intramembrane serine protease</fullName>
    </submittedName>
</protein>
<dbReference type="Pfam" id="PF01694">
    <property type="entry name" value="Rhomboid"/>
    <property type="match status" value="1"/>
</dbReference>
<keyword evidence="6 8" id="KW-1133">Transmembrane helix</keyword>
<dbReference type="GO" id="GO:0006508">
    <property type="term" value="P:proteolysis"/>
    <property type="evidence" value="ECO:0007669"/>
    <property type="project" value="UniProtKB-KW"/>
</dbReference>
<dbReference type="AlphaFoldDB" id="A0A8J3GGB8"/>
<dbReference type="Pfam" id="PF20216">
    <property type="entry name" value="DUF6576"/>
    <property type="match status" value="1"/>
</dbReference>
<evidence type="ECO:0000256" key="2">
    <source>
        <dbReference type="ARBA" id="ARBA00009045"/>
    </source>
</evidence>
<feature type="transmembrane region" description="Helical" evidence="8">
    <location>
        <begin position="159"/>
        <end position="176"/>
    </location>
</feature>
<reference evidence="11" key="2">
    <citation type="submission" date="2020-09" db="EMBL/GenBank/DDBJ databases">
        <authorList>
            <person name="Sun Q."/>
            <person name="Kim S."/>
        </authorList>
    </citation>
    <scope>NUCLEOTIDE SEQUENCE</scope>
    <source>
        <strain evidence="11">KCTC 12870</strain>
    </source>
</reference>
<feature type="transmembrane region" description="Helical" evidence="8">
    <location>
        <begin position="12"/>
        <end position="36"/>
    </location>
</feature>
<evidence type="ECO:0000256" key="6">
    <source>
        <dbReference type="ARBA" id="ARBA00022989"/>
    </source>
</evidence>
<evidence type="ECO:0000256" key="4">
    <source>
        <dbReference type="ARBA" id="ARBA00022692"/>
    </source>
</evidence>
<dbReference type="Proteomes" id="UP000642829">
    <property type="component" value="Unassembled WGS sequence"/>
</dbReference>
<feature type="transmembrane region" description="Helical" evidence="8">
    <location>
        <begin position="95"/>
        <end position="117"/>
    </location>
</feature>